<protein>
    <submittedName>
        <fullName evidence="2">Uncharacterized protein</fullName>
    </submittedName>
</protein>
<accession>A0A834I9Q4</accession>
<name>A0A834I9Q4_RHYFE</name>
<dbReference type="EMBL" id="JAACXV010013235">
    <property type="protein sequence ID" value="KAF7273910.1"/>
    <property type="molecule type" value="Genomic_DNA"/>
</dbReference>
<dbReference type="AlphaFoldDB" id="A0A834I9Q4"/>
<evidence type="ECO:0000256" key="1">
    <source>
        <dbReference type="SAM" id="MobiDB-lite"/>
    </source>
</evidence>
<reference evidence="2" key="1">
    <citation type="submission" date="2020-08" db="EMBL/GenBank/DDBJ databases">
        <title>Genome sequencing and assembly of the red palm weevil Rhynchophorus ferrugineus.</title>
        <authorList>
            <person name="Dias G.B."/>
            <person name="Bergman C.M."/>
            <person name="Manee M."/>
        </authorList>
    </citation>
    <scope>NUCLEOTIDE SEQUENCE</scope>
    <source>
        <strain evidence="2">AA-2017</strain>
        <tissue evidence="2">Whole larva</tissue>
    </source>
</reference>
<gene>
    <name evidence="2" type="ORF">GWI33_013403</name>
</gene>
<keyword evidence="3" id="KW-1185">Reference proteome</keyword>
<evidence type="ECO:0000313" key="3">
    <source>
        <dbReference type="Proteomes" id="UP000625711"/>
    </source>
</evidence>
<feature type="compositionally biased region" description="Gly residues" evidence="1">
    <location>
        <begin position="122"/>
        <end position="134"/>
    </location>
</feature>
<sequence length="176" mass="19505">MFPFSIHFDDSRPASSLISQHRKTFPDTKISLLIHSDADRKKSTLKIPFCRSLSWVRVSSTPCKKTCRLALPGQSFIPLASSEEKKRGGPGEQRERGETVFRGKQQPVRIAFEIPSPSRSGIDGGGEDGGGGRPPGAVVKYDERGTLTSCEESPGTKQTSEVFEFSTRWWLFSVQE</sequence>
<evidence type="ECO:0000313" key="2">
    <source>
        <dbReference type="EMBL" id="KAF7273910.1"/>
    </source>
</evidence>
<dbReference type="Proteomes" id="UP000625711">
    <property type="component" value="Unassembled WGS sequence"/>
</dbReference>
<comment type="caution">
    <text evidence="2">The sequence shown here is derived from an EMBL/GenBank/DDBJ whole genome shotgun (WGS) entry which is preliminary data.</text>
</comment>
<feature type="region of interest" description="Disordered" evidence="1">
    <location>
        <begin position="115"/>
        <end position="140"/>
    </location>
</feature>
<feature type="compositionally biased region" description="Basic and acidic residues" evidence="1">
    <location>
        <begin position="82"/>
        <end position="99"/>
    </location>
</feature>
<proteinExistence type="predicted"/>
<feature type="region of interest" description="Disordered" evidence="1">
    <location>
        <begin position="80"/>
        <end position="99"/>
    </location>
</feature>
<organism evidence="2 3">
    <name type="scientific">Rhynchophorus ferrugineus</name>
    <name type="common">Red palm weevil</name>
    <name type="synonym">Curculio ferrugineus</name>
    <dbReference type="NCBI Taxonomy" id="354439"/>
    <lineage>
        <taxon>Eukaryota</taxon>
        <taxon>Metazoa</taxon>
        <taxon>Ecdysozoa</taxon>
        <taxon>Arthropoda</taxon>
        <taxon>Hexapoda</taxon>
        <taxon>Insecta</taxon>
        <taxon>Pterygota</taxon>
        <taxon>Neoptera</taxon>
        <taxon>Endopterygota</taxon>
        <taxon>Coleoptera</taxon>
        <taxon>Polyphaga</taxon>
        <taxon>Cucujiformia</taxon>
        <taxon>Curculionidae</taxon>
        <taxon>Dryophthorinae</taxon>
        <taxon>Rhynchophorus</taxon>
    </lineage>
</organism>